<dbReference type="Proteomes" id="UP000275078">
    <property type="component" value="Unassembled WGS sequence"/>
</dbReference>
<sequence length="275" mass="32021">MPHSKRFRTARKLRTKQTLPTSPETLFSDSLYLLDAVRHFTTGLDLFKTAHDPKWSAKVKGRREYERFWEQVRWVEMTSKCTAPARVTHNWKQEVERVLKEGVVEPKEKKPEVEVRGIERFPFENLQVHLTSHIICLFYLVRNAHIPSQREVALERVVTMISTLQLGYSRYLAQQKPIEENDGWNVVRAKVWEFEGAVLYWTAMCNFCMRELVPKFEGVEGVERLVELAGGRNGFGLELVRAGRRAREVQRAIVERVEGEGNKDGGSMARWAGYW</sequence>
<evidence type="ECO:0000313" key="2">
    <source>
        <dbReference type="Proteomes" id="UP000275078"/>
    </source>
</evidence>
<keyword evidence="2" id="KW-1185">Reference proteome</keyword>
<name>A0A3N4I277_ASCIM</name>
<organism evidence="1 2">
    <name type="scientific">Ascobolus immersus RN42</name>
    <dbReference type="NCBI Taxonomy" id="1160509"/>
    <lineage>
        <taxon>Eukaryota</taxon>
        <taxon>Fungi</taxon>
        <taxon>Dikarya</taxon>
        <taxon>Ascomycota</taxon>
        <taxon>Pezizomycotina</taxon>
        <taxon>Pezizomycetes</taxon>
        <taxon>Pezizales</taxon>
        <taxon>Ascobolaceae</taxon>
        <taxon>Ascobolus</taxon>
    </lineage>
</organism>
<proteinExistence type="predicted"/>
<protein>
    <submittedName>
        <fullName evidence="1">Uncharacterized protein</fullName>
    </submittedName>
</protein>
<accession>A0A3N4I277</accession>
<dbReference type="AlphaFoldDB" id="A0A3N4I277"/>
<dbReference type="EMBL" id="ML119690">
    <property type="protein sequence ID" value="RPA80202.1"/>
    <property type="molecule type" value="Genomic_DNA"/>
</dbReference>
<gene>
    <name evidence="1" type="ORF">BJ508DRAFT_415478</name>
</gene>
<evidence type="ECO:0000313" key="1">
    <source>
        <dbReference type="EMBL" id="RPA80202.1"/>
    </source>
</evidence>
<reference evidence="1 2" key="1">
    <citation type="journal article" date="2018" name="Nat. Ecol. Evol.">
        <title>Pezizomycetes genomes reveal the molecular basis of ectomycorrhizal truffle lifestyle.</title>
        <authorList>
            <person name="Murat C."/>
            <person name="Payen T."/>
            <person name="Noel B."/>
            <person name="Kuo A."/>
            <person name="Morin E."/>
            <person name="Chen J."/>
            <person name="Kohler A."/>
            <person name="Krizsan K."/>
            <person name="Balestrini R."/>
            <person name="Da Silva C."/>
            <person name="Montanini B."/>
            <person name="Hainaut M."/>
            <person name="Levati E."/>
            <person name="Barry K.W."/>
            <person name="Belfiori B."/>
            <person name="Cichocki N."/>
            <person name="Clum A."/>
            <person name="Dockter R.B."/>
            <person name="Fauchery L."/>
            <person name="Guy J."/>
            <person name="Iotti M."/>
            <person name="Le Tacon F."/>
            <person name="Lindquist E.A."/>
            <person name="Lipzen A."/>
            <person name="Malagnac F."/>
            <person name="Mello A."/>
            <person name="Molinier V."/>
            <person name="Miyauchi S."/>
            <person name="Poulain J."/>
            <person name="Riccioni C."/>
            <person name="Rubini A."/>
            <person name="Sitrit Y."/>
            <person name="Splivallo R."/>
            <person name="Traeger S."/>
            <person name="Wang M."/>
            <person name="Zifcakova L."/>
            <person name="Wipf D."/>
            <person name="Zambonelli A."/>
            <person name="Paolocci F."/>
            <person name="Nowrousian M."/>
            <person name="Ottonello S."/>
            <person name="Baldrian P."/>
            <person name="Spatafora J.W."/>
            <person name="Henrissat B."/>
            <person name="Nagy L.G."/>
            <person name="Aury J.M."/>
            <person name="Wincker P."/>
            <person name="Grigoriev I.V."/>
            <person name="Bonfante P."/>
            <person name="Martin F.M."/>
        </authorList>
    </citation>
    <scope>NUCLEOTIDE SEQUENCE [LARGE SCALE GENOMIC DNA]</scope>
    <source>
        <strain evidence="1 2">RN42</strain>
    </source>
</reference>